<keyword evidence="2" id="KW-1185">Reference proteome</keyword>
<dbReference type="AlphaFoldDB" id="A0A2P1PPV4"/>
<name>A0A2P1PPV4_9GAMM</name>
<gene>
    <name evidence="1" type="ORF">C7S18_06390</name>
</gene>
<organism evidence="1 2">
    <name type="scientific">Ahniella affigens</name>
    <dbReference type="NCBI Taxonomy" id="2021234"/>
    <lineage>
        <taxon>Bacteria</taxon>
        <taxon>Pseudomonadati</taxon>
        <taxon>Pseudomonadota</taxon>
        <taxon>Gammaproteobacteria</taxon>
        <taxon>Lysobacterales</taxon>
        <taxon>Rhodanobacteraceae</taxon>
        <taxon>Ahniella</taxon>
    </lineage>
</organism>
<dbReference type="Proteomes" id="UP000241074">
    <property type="component" value="Chromosome"/>
</dbReference>
<dbReference type="OrthoDB" id="882812at2"/>
<dbReference type="EMBL" id="CP027860">
    <property type="protein sequence ID" value="AVP96852.1"/>
    <property type="molecule type" value="Genomic_DNA"/>
</dbReference>
<sequence length="138" mass="15246">MSYDLMVFAPSAAPKKRAAFLDWYDEQSEWEEDHSYDNPDVSTPALRAWFMDMIKSFPALNGPFAANDSADTEAAGTDYSIGRSVIYAAFPWSKAEQAYETMFALAEKHGVGFFNASSEQAEVWLPDGTGGLKLAHSD</sequence>
<reference evidence="1 2" key="2">
    <citation type="submission" date="2018-03" db="EMBL/GenBank/DDBJ databases">
        <authorList>
            <person name="Keele B.F."/>
        </authorList>
    </citation>
    <scope>NUCLEOTIDE SEQUENCE [LARGE SCALE GENOMIC DNA]</scope>
    <source>
        <strain evidence="1 2">D13</strain>
    </source>
</reference>
<proteinExistence type="predicted"/>
<evidence type="ECO:0000313" key="1">
    <source>
        <dbReference type="EMBL" id="AVP96852.1"/>
    </source>
</evidence>
<accession>A0A2P1PPV4</accession>
<evidence type="ECO:0000313" key="2">
    <source>
        <dbReference type="Proteomes" id="UP000241074"/>
    </source>
</evidence>
<dbReference type="KEGG" id="xba:C7S18_06390"/>
<dbReference type="RefSeq" id="WP_106890777.1">
    <property type="nucleotide sequence ID" value="NZ_CP027860.1"/>
</dbReference>
<protein>
    <submittedName>
        <fullName evidence="1">Uncharacterized protein</fullName>
    </submittedName>
</protein>
<reference evidence="1 2" key="1">
    <citation type="submission" date="2018-03" db="EMBL/GenBank/DDBJ databases">
        <title>Ahniella affigens gen. nov., sp. nov., a gammaproteobacterium isolated from sandy soil near a stream.</title>
        <authorList>
            <person name="Ko Y."/>
            <person name="Kim J.-H."/>
        </authorList>
    </citation>
    <scope>NUCLEOTIDE SEQUENCE [LARGE SCALE GENOMIC DNA]</scope>
    <source>
        <strain evidence="1 2">D13</strain>
    </source>
</reference>